<dbReference type="Pfam" id="PF00534">
    <property type="entry name" value="Glycos_transf_1"/>
    <property type="match status" value="1"/>
</dbReference>
<dbReference type="Proteomes" id="UP000295773">
    <property type="component" value="Unassembled WGS sequence"/>
</dbReference>
<feature type="domain" description="Glycosyltransferase subfamily 4-like N-terminal" evidence="2">
    <location>
        <begin position="16"/>
        <end position="195"/>
    </location>
</feature>
<dbReference type="CDD" id="cd03794">
    <property type="entry name" value="GT4_WbuB-like"/>
    <property type="match status" value="1"/>
</dbReference>
<dbReference type="SUPFAM" id="SSF53756">
    <property type="entry name" value="UDP-Glycosyltransferase/glycogen phosphorylase"/>
    <property type="match status" value="1"/>
</dbReference>
<evidence type="ECO:0000313" key="4">
    <source>
        <dbReference type="Proteomes" id="UP000295773"/>
    </source>
</evidence>
<dbReference type="InterPro" id="IPR001296">
    <property type="entry name" value="Glyco_trans_1"/>
</dbReference>
<dbReference type="EMBL" id="SMBP01000011">
    <property type="protein sequence ID" value="TCU59124.1"/>
    <property type="molecule type" value="Genomic_DNA"/>
</dbReference>
<organism evidence="3 4">
    <name type="scientific">Longicatena caecimuris</name>
    <dbReference type="NCBI Taxonomy" id="1796635"/>
    <lineage>
        <taxon>Bacteria</taxon>
        <taxon>Bacillati</taxon>
        <taxon>Bacillota</taxon>
        <taxon>Erysipelotrichia</taxon>
        <taxon>Erysipelotrichales</taxon>
        <taxon>Erysipelotrichaceae</taxon>
        <taxon>Longicatena</taxon>
    </lineage>
</organism>
<evidence type="ECO:0000259" key="1">
    <source>
        <dbReference type="Pfam" id="PF00534"/>
    </source>
</evidence>
<name>A0A4R3TD69_9FIRM</name>
<dbReference type="InterPro" id="IPR028098">
    <property type="entry name" value="Glyco_trans_4-like_N"/>
</dbReference>
<dbReference type="PANTHER" id="PTHR45947:SF3">
    <property type="entry name" value="SULFOQUINOVOSYL TRANSFERASE SQD2"/>
    <property type="match status" value="1"/>
</dbReference>
<dbReference type="Pfam" id="PF13579">
    <property type="entry name" value="Glyco_trans_4_4"/>
    <property type="match status" value="1"/>
</dbReference>
<dbReference type="Gene3D" id="3.40.50.2000">
    <property type="entry name" value="Glycogen Phosphorylase B"/>
    <property type="match status" value="2"/>
</dbReference>
<keyword evidence="3" id="KW-0808">Transferase</keyword>
<dbReference type="GO" id="GO:0016758">
    <property type="term" value="F:hexosyltransferase activity"/>
    <property type="evidence" value="ECO:0007669"/>
    <property type="project" value="TreeGrafter"/>
</dbReference>
<dbReference type="InterPro" id="IPR050194">
    <property type="entry name" value="Glycosyltransferase_grp1"/>
</dbReference>
<keyword evidence="4" id="KW-1185">Reference proteome</keyword>
<evidence type="ECO:0000313" key="3">
    <source>
        <dbReference type="EMBL" id="TCU59124.1"/>
    </source>
</evidence>
<gene>
    <name evidence="3" type="ORF">EDD61_11152</name>
</gene>
<dbReference type="RefSeq" id="WP_120173388.1">
    <property type="nucleotide sequence ID" value="NZ_JADPGE010000009.1"/>
</dbReference>
<dbReference type="PANTHER" id="PTHR45947">
    <property type="entry name" value="SULFOQUINOVOSYL TRANSFERASE SQD2"/>
    <property type="match status" value="1"/>
</dbReference>
<protein>
    <submittedName>
        <fullName evidence="3">Glycosyltransferase involved in cell wall biosynthesis</fullName>
    </submittedName>
</protein>
<evidence type="ECO:0000259" key="2">
    <source>
        <dbReference type="Pfam" id="PF13579"/>
    </source>
</evidence>
<feature type="domain" description="Glycosyl transferase family 1" evidence="1">
    <location>
        <begin position="207"/>
        <end position="373"/>
    </location>
</feature>
<accession>A0A4R3TD69</accession>
<comment type="caution">
    <text evidence="3">The sequence shown here is derived from an EMBL/GenBank/DDBJ whole genome shotgun (WGS) entry which is preliminary data.</text>
</comment>
<proteinExistence type="predicted"/>
<reference evidence="3 4" key="1">
    <citation type="submission" date="2019-03" db="EMBL/GenBank/DDBJ databases">
        <title>Genomic Encyclopedia of Type Strains, Phase IV (KMG-IV): sequencing the most valuable type-strain genomes for metagenomic binning, comparative biology and taxonomic classification.</title>
        <authorList>
            <person name="Goeker M."/>
        </authorList>
    </citation>
    <scope>NUCLEOTIDE SEQUENCE [LARGE SCALE GENOMIC DNA]</scope>
    <source>
        <strain evidence="3 4">DSM 29481</strain>
    </source>
</reference>
<sequence length="402" mass="46045">MKILIVSQYFWPEHFRINDLAITLQQLGNEVSVLTGLPNYPKGHYYQGYSKTKNNDEKWQNISIYRCNMRPRGQGSLQLVRNYLSYAYQAIKKSKILEEQNFDLLYVFGVSPLTSALPAIYLKKKWKIPIILNVQDLWPEYVTAITGLKNSLCVCILDKLMRYIYRSCDKILISSKSYEQSIQRYLGTSSDKIMFWPQYATVEKVAKSKVLFDEMAFHIVFTGNIGEAQGLDIAIETADMLKDFHVQWHFIGTGRYMTKLVAMVKQRKLEKCVIFHGWIPETQVPQYLASADAALLILKDDDVFKMALPAKLQTYMACGVPIVGCVKGESKRILLEAEAGIVTDEISAAGLASVCKQFLTCPKERYDRLCKNALAYGKAHFDKQVLIEQLIKEMRVLKDEHI</sequence>
<dbReference type="AlphaFoldDB" id="A0A4R3TD69"/>